<proteinExistence type="inferred from homology"/>
<dbReference type="PRINTS" id="PR00299">
    <property type="entry name" value="ACRYSTALLIN"/>
</dbReference>
<evidence type="ECO:0000313" key="6">
    <source>
        <dbReference type="EMBL" id="CDW56775.1"/>
    </source>
</evidence>
<keyword evidence="1" id="KW-0346">Stress response</keyword>
<evidence type="ECO:0000256" key="3">
    <source>
        <dbReference type="RuleBase" id="RU003616"/>
    </source>
</evidence>
<dbReference type="GO" id="GO:0005737">
    <property type="term" value="C:cytoplasm"/>
    <property type="evidence" value="ECO:0007669"/>
    <property type="project" value="TreeGrafter"/>
</dbReference>
<dbReference type="EMBL" id="HG806076">
    <property type="protein sequence ID" value="CDW56775.1"/>
    <property type="molecule type" value="Genomic_DNA"/>
</dbReference>
<name>A0A077ZDN8_TRITR</name>
<dbReference type="OrthoDB" id="1431247at2759"/>
<evidence type="ECO:0000256" key="1">
    <source>
        <dbReference type="ARBA" id="ARBA00023016"/>
    </source>
</evidence>
<dbReference type="InterPro" id="IPR001436">
    <property type="entry name" value="Alpha-crystallin/sHSP_animal"/>
</dbReference>
<dbReference type="Gene3D" id="2.60.40.790">
    <property type="match status" value="1"/>
</dbReference>
<accession>A0A077ZDN8</accession>
<reference evidence="6" key="1">
    <citation type="submission" date="2014-01" db="EMBL/GenBank/DDBJ databases">
        <authorList>
            <person name="Aslett M."/>
        </authorList>
    </citation>
    <scope>NUCLEOTIDE SEQUENCE</scope>
</reference>
<dbReference type="GO" id="GO:0009408">
    <property type="term" value="P:response to heat"/>
    <property type="evidence" value="ECO:0007669"/>
    <property type="project" value="TreeGrafter"/>
</dbReference>
<dbReference type="PANTHER" id="PTHR45640">
    <property type="entry name" value="HEAT SHOCK PROTEIN HSP-12.2-RELATED"/>
    <property type="match status" value="1"/>
</dbReference>
<dbReference type="Proteomes" id="UP000030665">
    <property type="component" value="Unassembled WGS sequence"/>
</dbReference>
<dbReference type="PANTHER" id="PTHR45640:SF13">
    <property type="entry name" value="HEAT SHOCK PROTEIN 22-RELATED"/>
    <property type="match status" value="1"/>
</dbReference>
<dbReference type="GO" id="GO:0005634">
    <property type="term" value="C:nucleus"/>
    <property type="evidence" value="ECO:0007669"/>
    <property type="project" value="TreeGrafter"/>
</dbReference>
<dbReference type="CDD" id="cd06526">
    <property type="entry name" value="metazoan_ACD"/>
    <property type="match status" value="1"/>
</dbReference>
<keyword evidence="7" id="KW-1185">Reference proteome</keyword>
<dbReference type="SUPFAM" id="SSF49764">
    <property type="entry name" value="HSP20-like chaperones"/>
    <property type="match status" value="1"/>
</dbReference>
<evidence type="ECO:0000256" key="2">
    <source>
        <dbReference type="PROSITE-ProRule" id="PRU00285"/>
    </source>
</evidence>
<dbReference type="Pfam" id="PF00011">
    <property type="entry name" value="HSP20"/>
    <property type="match status" value="1"/>
</dbReference>
<organism evidence="6 7">
    <name type="scientific">Trichuris trichiura</name>
    <name type="common">Whipworm</name>
    <name type="synonym">Trichocephalus trichiurus</name>
    <dbReference type="NCBI Taxonomy" id="36087"/>
    <lineage>
        <taxon>Eukaryota</taxon>
        <taxon>Metazoa</taxon>
        <taxon>Ecdysozoa</taxon>
        <taxon>Nematoda</taxon>
        <taxon>Enoplea</taxon>
        <taxon>Dorylaimia</taxon>
        <taxon>Trichinellida</taxon>
        <taxon>Trichuridae</taxon>
        <taxon>Trichuris</taxon>
    </lineage>
</organism>
<feature type="domain" description="SHSP" evidence="5">
    <location>
        <begin position="77"/>
        <end position="186"/>
    </location>
</feature>
<feature type="region of interest" description="Disordered" evidence="4">
    <location>
        <begin position="67"/>
        <end position="86"/>
    </location>
</feature>
<protein>
    <submittedName>
        <fullName evidence="6">HSP20 domain containing protein</fullName>
    </submittedName>
</protein>
<dbReference type="InterPro" id="IPR008978">
    <property type="entry name" value="HSP20-like_chaperone"/>
</dbReference>
<evidence type="ECO:0000259" key="5">
    <source>
        <dbReference type="PROSITE" id="PS01031"/>
    </source>
</evidence>
<dbReference type="GO" id="GO:0051082">
    <property type="term" value="F:unfolded protein binding"/>
    <property type="evidence" value="ECO:0007669"/>
    <property type="project" value="TreeGrafter"/>
</dbReference>
<evidence type="ECO:0000256" key="4">
    <source>
        <dbReference type="SAM" id="MobiDB-lite"/>
    </source>
</evidence>
<dbReference type="STRING" id="36087.A0A077ZDN8"/>
<dbReference type="PROSITE" id="PS01031">
    <property type="entry name" value="SHSP"/>
    <property type="match status" value="1"/>
</dbReference>
<evidence type="ECO:0000313" key="7">
    <source>
        <dbReference type="Proteomes" id="UP000030665"/>
    </source>
</evidence>
<comment type="similarity">
    <text evidence="2 3">Belongs to the small heat shock protein (HSP20) family.</text>
</comment>
<dbReference type="GO" id="GO:0042026">
    <property type="term" value="P:protein refolding"/>
    <property type="evidence" value="ECO:0007669"/>
    <property type="project" value="TreeGrafter"/>
</dbReference>
<dbReference type="InterPro" id="IPR002068">
    <property type="entry name" value="A-crystallin/Hsp20_dom"/>
</dbReference>
<reference evidence="6" key="2">
    <citation type="submission" date="2014-03" db="EMBL/GenBank/DDBJ databases">
        <title>The whipworm genome and dual-species transcriptomics of an intimate host-pathogen interaction.</title>
        <authorList>
            <person name="Foth B.J."/>
            <person name="Tsai I.J."/>
            <person name="Reid A.J."/>
            <person name="Bancroft A.J."/>
            <person name="Nichol S."/>
            <person name="Tracey A."/>
            <person name="Holroyd N."/>
            <person name="Cotton J.A."/>
            <person name="Stanley E.J."/>
            <person name="Zarowiecki M."/>
            <person name="Liu J.Z."/>
            <person name="Huckvale T."/>
            <person name="Cooper P.J."/>
            <person name="Grencis R.K."/>
            <person name="Berriman M."/>
        </authorList>
    </citation>
    <scope>NUCLEOTIDE SEQUENCE [LARGE SCALE GENOMIC DNA]</scope>
</reference>
<dbReference type="AlphaFoldDB" id="A0A077ZDN8"/>
<gene>
    <name evidence="6" type="ORF">TTRE_0000505701</name>
</gene>
<sequence>MTGILPEPVTVLIQLKVVVVRNMIVVCLAIKPELDSGVFCKRTCILWGTSDDLWPIARQIEDIDRASFSSSTPAKPRATHSSNTGVSSLINDDKKFQVTLAVTHLKPEELEITTKDDRLLIHGKHKENKDDHGYVKREFTRAYWLPKVVNLESFKSNLSLNGLLSIGAAKVGRLHSVEHNIPIKRGKK</sequence>